<comment type="caution">
    <text evidence="7">The sequence shown here is derived from an EMBL/GenBank/DDBJ whole genome shotgun (WGS) entry which is preliminary data.</text>
</comment>
<evidence type="ECO:0000256" key="3">
    <source>
        <dbReference type="ARBA" id="ARBA00023012"/>
    </source>
</evidence>
<evidence type="ECO:0000256" key="5">
    <source>
        <dbReference type="SAM" id="Phobius"/>
    </source>
</evidence>
<reference evidence="7 8" key="1">
    <citation type="journal article" date="2019" name="Nat. Commun.">
        <title>The antimicrobial potential of Streptomyces from insect microbiomes.</title>
        <authorList>
            <person name="Chevrette M.G."/>
            <person name="Carlson C.M."/>
            <person name="Ortega H.E."/>
            <person name="Thomas C."/>
            <person name="Ananiev G.E."/>
            <person name="Barns K.J."/>
            <person name="Book A.J."/>
            <person name="Cagnazzo J."/>
            <person name="Carlos C."/>
            <person name="Flanigan W."/>
            <person name="Grubbs K.J."/>
            <person name="Horn H.A."/>
            <person name="Hoffmann F.M."/>
            <person name="Klassen J.L."/>
            <person name="Knack J.J."/>
            <person name="Lewin G.R."/>
            <person name="McDonald B.R."/>
            <person name="Muller L."/>
            <person name="Melo W.G.P."/>
            <person name="Pinto-Tomas A.A."/>
            <person name="Schmitz A."/>
            <person name="Wendt-Pienkowski E."/>
            <person name="Wildman S."/>
            <person name="Zhao M."/>
            <person name="Zhang F."/>
            <person name="Bugni T.S."/>
            <person name="Andes D.R."/>
            <person name="Pupo M.T."/>
            <person name="Currie C.R."/>
        </authorList>
    </citation>
    <scope>NUCLEOTIDE SEQUENCE [LARGE SCALE GENOMIC DNA]</scope>
    <source>
        <strain evidence="7 8">SID5840</strain>
    </source>
</reference>
<keyword evidence="3" id="KW-0902">Two-component regulatory system</keyword>
<feature type="transmembrane region" description="Helical" evidence="5">
    <location>
        <begin position="43"/>
        <end position="62"/>
    </location>
</feature>
<dbReference type="Proteomes" id="UP000467124">
    <property type="component" value="Unassembled WGS sequence"/>
</dbReference>
<feature type="transmembrane region" description="Helical" evidence="5">
    <location>
        <begin position="82"/>
        <end position="100"/>
    </location>
</feature>
<dbReference type="Gene3D" id="1.20.5.1930">
    <property type="match status" value="2"/>
</dbReference>
<dbReference type="EMBL" id="WWHY01000001">
    <property type="protein sequence ID" value="MYR32594.1"/>
    <property type="molecule type" value="Genomic_DNA"/>
</dbReference>
<feature type="region of interest" description="Disordered" evidence="4">
    <location>
        <begin position="1"/>
        <end position="30"/>
    </location>
</feature>
<proteinExistence type="predicted"/>
<gene>
    <name evidence="7" type="ORF">GTW20_09995</name>
</gene>
<keyword evidence="5" id="KW-0812">Transmembrane</keyword>
<evidence type="ECO:0000313" key="8">
    <source>
        <dbReference type="Proteomes" id="UP000467124"/>
    </source>
</evidence>
<dbReference type="CDD" id="cd16917">
    <property type="entry name" value="HATPase_UhpB-NarQ-NarX-like"/>
    <property type="match status" value="2"/>
</dbReference>
<dbReference type="Pfam" id="PF07730">
    <property type="entry name" value="HisKA_3"/>
    <property type="match status" value="2"/>
</dbReference>
<dbReference type="InterPro" id="IPR036890">
    <property type="entry name" value="HATPase_C_sf"/>
</dbReference>
<feature type="transmembrane region" description="Helical" evidence="5">
    <location>
        <begin position="494"/>
        <end position="513"/>
    </location>
</feature>
<feature type="transmembrane region" description="Helical" evidence="5">
    <location>
        <begin position="559"/>
        <end position="575"/>
    </location>
</feature>
<protein>
    <submittedName>
        <fullName evidence="7">Histidine kinase</fullName>
    </submittedName>
</protein>
<feature type="transmembrane region" description="Helical" evidence="5">
    <location>
        <begin position="157"/>
        <end position="176"/>
    </location>
</feature>
<dbReference type="AlphaFoldDB" id="A0A7K2IS16"/>
<organism evidence="7 8">
    <name type="scientific">Nocardiopsis alba</name>
    <dbReference type="NCBI Taxonomy" id="53437"/>
    <lineage>
        <taxon>Bacteria</taxon>
        <taxon>Bacillati</taxon>
        <taxon>Actinomycetota</taxon>
        <taxon>Actinomycetes</taxon>
        <taxon>Streptosporangiales</taxon>
        <taxon>Nocardiopsidaceae</taxon>
        <taxon>Nocardiopsis</taxon>
    </lineage>
</organism>
<dbReference type="RefSeq" id="WP_161110796.1">
    <property type="nucleotide sequence ID" value="NZ_WWHY01000001.1"/>
</dbReference>
<keyword evidence="5" id="KW-1133">Transmembrane helix</keyword>
<dbReference type="PANTHER" id="PTHR24421:SF63">
    <property type="entry name" value="SENSOR HISTIDINE KINASE DESK"/>
    <property type="match status" value="1"/>
</dbReference>
<evidence type="ECO:0000256" key="2">
    <source>
        <dbReference type="ARBA" id="ARBA00022777"/>
    </source>
</evidence>
<feature type="transmembrane region" description="Helical" evidence="5">
    <location>
        <begin position="525"/>
        <end position="547"/>
    </location>
</feature>
<evidence type="ECO:0000256" key="1">
    <source>
        <dbReference type="ARBA" id="ARBA00022679"/>
    </source>
</evidence>
<feature type="domain" description="Signal transduction histidine kinase subgroup 3 dimerisation and phosphoacceptor" evidence="6">
    <location>
        <begin position="676"/>
        <end position="742"/>
    </location>
</feature>
<sequence length="870" mass="93374">MVASGSDTTDDREVSVIGGDAAGTSEDGGAGGNYTRRQRILKWIVLWTLSSQALVFPVWALYELYFPGRLTPGTPVTESGPAVVALLLCLVMTVLGWAMTRQRLNGRREADPRLYWGLVGSLVLVCLLFRTPLHVIGLVANVLCLLSFMSTWSRTRYVIPLCLLLLGGHTLLYGPYGESWPFLIFLSVVFLLIVLVAWFACLPVFWLWDATREAVEGERARARLAVNEERLRFAEDMRGLLGHELSALEVGARRAETLVDTDPEASKERIGRVHELARSTLHQVRSVVRGYRDLDLGTEVRAVRSVLEANNTVTTVSGLEGLNPPSETAALAAWVVREGGTNVLRHSGARRCRIDFSMAESADGTSHELVVEMANDHAEGGEEDETGSAGGLSGLADRVERNSGSLTAARTPDGGFLLRAVLPLREGTPPPGAMAGGHSVVSATAPPARGLGGAPGVAASSGPGITDEGASHRSEAVGETSEERDDHRIRIARLIIMVLFGFNGLVMCFWGVLDLVTALNMGWTLWPSAVGTVVTMVNCVILNVLIWERLNGNRAPTPPLYWTSLVLLIATGFLLQSPETGMLTVGTWWGIGLFLAPRRTSLLVSFALLLTPLLFLPGYDFETDLNVGLYALVWLIAVLIALLFAGGTVSTIWLWDVSLEAVAGQRARARLAVTEERLRFARDMHDLLGHSLSALSVKAQLAGRLVDRAPERAAAEMAEVRSLAREALGQVRSAVNGYREIDLEQEISSVTAVLDSGGTSTTITGLDGLDVPPRTAALAAWVVREGGTNVLRHSDAEQCQITFIPVRGEGASADTLVLEIHNDRAHGAEKDTNGGNGLTGLRERVAAQGGTVSGSPTGEGGFLLRAVLPL</sequence>
<feature type="domain" description="Signal transduction histidine kinase subgroup 3 dimerisation and phosphoacceptor" evidence="6">
    <location>
        <begin position="229"/>
        <end position="294"/>
    </location>
</feature>
<feature type="transmembrane region" description="Helical" evidence="5">
    <location>
        <begin position="182"/>
        <end position="208"/>
    </location>
</feature>
<dbReference type="GO" id="GO:0046983">
    <property type="term" value="F:protein dimerization activity"/>
    <property type="evidence" value="ECO:0007669"/>
    <property type="project" value="InterPro"/>
</dbReference>
<evidence type="ECO:0000256" key="4">
    <source>
        <dbReference type="SAM" id="MobiDB-lite"/>
    </source>
</evidence>
<dbReference type="InterPro" id="IPR011712">
    <property type="entry name" value="Sig_transdc_His_kin_sub3_dim/P"/>
</dbReference>
<feature type="transmembrane region" description="Helical" evidence="5">
    <location>
        <begin position="602"/>
        <end position="619"/>
    </location>
</feature>
<dbReference type="GO" id="GO:0000155">
    <property type="term" value="F:phosphorelay sensor kinase activity"/>
    <property type="evidence" value="ECO:0007669"/>
    <property type="project" value="InterPro"/>
</dbReference>
<feature type="region of interest" description="Disordered" evidence="4">
    <location>
        <begin position="428"/>
        <end position="482"/>
    </location>
</feature>
<dbReference type="Gene3D" id="3.30.565.10">
    <property type="entry name" value="Histidine kinase-like ATPase, C-terminal domain"/>
    <property type="match status" value="2"/>
</dbReference>
<dbReference type="PANTHER" id="PTHR24421">
    <property type="entry name" value="NITRATE/NITRITE SENSOR PROTEIN NARX-RELATED"/>
    <property type="match status" value="1"/>
</dbReference>
<accession>A0A7K2IS16</accession>
<dbReference type="InterPro" id="IPR050482">
    <property type="entry name" value="Sensor_HK_TwoCompSys"/>
</dbReference>
<dbReference type="GO" id="GO:0016020">
    <property type="term" value="C:membrane"/>
    <property type="evidence" value="ECO:0007669"/>
    <property type="project" value="InterPro"/>
</dbReference>
<evidence type="ECO:0000259" key="6">
    <source>
        <dbReference type="Pfam" id="PF07730"/>
    </source>
</evidence>
<keyword evidence="2 7" id="KW-0418">Kinase</keyword>
<evidence type="ECO:0000313" key="7">
    <source>
        <dbReference type="EMBL" id="MYR32594.1"/>
    </source>
</evidence>
<feature type="transmembrane region" description="Helical" evidence="5">
    <location>
        <begin position="136"/>
        <end position="152"/>
    </location>
</feature>
<keyword evidence="5" id="KW-0472">Membrane</keyword>
<feature type="transmembrane region" description="Helical" evidence="5">
    <location>
        <begin position="631"/>
        <end position="655"/>
    </location>
</feature>
<name>A0A7K2IS16_9ACTN</name>
<feature type="transmembrane region" description="Helical" evidence="5">
    <location>
        <begin position="112"/>
        <end position="130"/>
    </location>
</feature>
<keyword evidence="1" id="KW-0808">Transferase</keyword>